<organism evidence="9 10">
    <name type="scientific">Punica granatum</name>
    <name type="common">Pomegranate</name>
    <dbReference type="NCBI Taxonomy" id="22663"/>
    <lineage>
        <taxon>Eukaryota</taxon>
        <taxon>Viridiplantae</taxon>
        <taxon>Streptophyta</taxon>
        <taxon>Embryophyta</taxon>
        <taxon>Tracheophyta</taxon>
        <taxon>Spermatophyta</taxon>
        <taxon>Magnoliopsida</taxon>
        <taxon>eudicotyledons</taxon>
        <taxon>Gunneridae</taxon>
        <taxon>Pentapetalae</taxon>
        <taxon>rosids</taxon>
        <taxon>malvids</taxon>
        <taxon>Myrtales</taxon>
        <taxon>Lythraceae</taxon>
        <taxon>Punica</taxon>
    </lineage>
</organism>
<feature type="region of interest" description="Disordered" evidence="6">
    <location>
        <begin position="288"/>
        <end position="318"/>
    </location>
</feature>
<gene>
    <name evidence="10" type="primary">LOC116197267</name>
</gene>
<dbReference type="AlphaFoldDB" id="A0A6P8CJ24"/>
<keyword evidence="7" id="KW-1133">Transmembrane helix</keyword>
<feature type="compositionally biased region" description="Basic and acidic residues" evidence="6">
    <location>
        <begin position="8"/>
        <end position="29"/>
    </location>
</feature>
<feature type="transmembrane region" description="Helical" evidence="7">
    <location>
        <begin position="257"/>
        <end position="279"/>
    </location>
</feature>
<feature type="compositionally biased region" description="Low complexity" evidence="6">
    <location>
        <begin position="30"/>
        <end position="44"/>
    </location>
</feature>
<evidence type="ECO:0000313" key="10">
    <source>
        <dbReference type="RefSeq" id="XP_031383210.1"/>
    </source>
</evidence>
<protein>
    <submittedName>
        <fullName evidence="10">B3 domain-containing protein Os06g0194400-like isoform X1</fullName>
    </submittedName>
</protein>
<evidence type="ECO:0000256" key="1">
    <source>
        <dbReference type="ARBA" id="ARBA00004123"/>
    </source>
</evidence>
<dbReference type="Proteomes" id="UP000515151">
    <property type="component" value="Chromosome 2"/>
</dbReference>
<proteinExistence type="predicted"/>
<keyword evidence="5" id="KW-0539">Nucleus</keyword>
<keyword evidence="3" id="KW-0238">DNA-binding</keyword>
<dbReference type="PANTHER" id="PTHR31391">
    <property type="entry name" value="B3 DOMAIN-CONTAINING PROTEIN OS11G0197600-RELATED"/>
    <property type="match status" value="1"/>
</dbReference>
<sequence>MAGAGSKRNYEELRRQRMEENKKRMEELNLSKLASALAASPKESTSVKESKPRGIRKQSEPSSAPARRSSRVANLPPRSYKEVLELDPSVRVRGHSRRDLSDRIYASDEIRQYAVDRAGQLETRLGATFPSFVKPMLQSHVTGGFWLGLPNKFCKKHLPHRDETVTLVDENGTEHPTKYLAEKNGLSGGWRGFAIDHELVDGDALVFRLIKPTVFKILHIFVGSETIATYVLIFSYIQSYWHERLLLLCSNKTTYFTLLAVRVSVQWGFCVFITVYNVYIIRAYVSDEEQEPEENAKEGPNVSHLDRSAKRVRASKKK</sequence>
<keyword evidence="2" id="KW-0805">Transcription regulation</keyword>
<feature type="transmembrane region" description="Helical" evidence="7">
    <location>
        <begin position="217"/>
        <end position="237"/>
    </location>
</feature>
<dbReference type="InterPro" id="IPR044837">
    <property type="entry name" value="REM16-like"/>
</dbReference>
<reference evidence="10" key="2">
    <citation type="submission" date="2025-08" db="UniProtKB">
        <authorList>
            <consortium name="RefSeq"/>
        </authorList>
    </citation>
    <scope>IDENTIFICATION</scope>
    <source>
        <tissue evidence="10">Leaf</tissue>
    </source>
</reference>
<dbReference type="OrthoDB" id="1909330at2759"/>
<name>A0A6P8CJ24_PUNGR</name>
<dbReference type="InterPro" id="IPR003340">
    <property type="entry name" value="B3_DNA-bd"/>
</dbReference>
<evidence type="ECO:0000256" key="2">
    <source>
        <dbReference type="ARBA" id="ARBA00023015"/>
    </source>
</evidence>
<dbReference type="Gene3D" id="2.40.330.10">
    <property type="entry name" value="DNA-binding pseudobarrel domain"/>
    <property type="match status" value="1"/>
</dbReference>
<dbReference type="PROSITE" id="PS50863">
    <property type="entry name" value="B3"/>
    <property type="match status" value="1"/>
</dbReference>
<evidence type="ECO:0000256" key="5">
    <source>
        <dbReference type="ARBA" id="ARBA00023242"/>
    </source>
</evidence>
<dbReference type="SUPFAM" id="SSF101936">
    <property type="entry name" value="DNA-binding pseudobarrel domain"/>
    <property type="match status" value="1"/>
</dbReference>
<evidence type="ECO:0000256" key="6">
    <source>
        <dbReference type="SAM" id="MobiDB-lite"/>
    </source>
</evidence>
<dbReference type="GO" id="GO:0005634">
    <property type="term" value="C:nucleus"/>
    <property type="evidence" value="ECO:0007669"/>
    <property type="project" value="UniProtKB-SubCell"/>
</dbReference>
<dbReference type="InterPro" id="IPR015300">
    <property type="entry name" value="DNA-bd_pseudobarrel_sf"/>
</dbReference>
<dbReference type="SMART" id="SM01019">
    <property type="entry name" value="B3"/>
    <property type="match status" value="1"/>
</dbReference>
<accession>A0A6P8CJ24</accession>
<dbReference type="GO" id="GO:0003677">
    <property type="term" value="F:DNA binding"/>
    <property type="evidence" value="ECO:0007669"/>
    <property type="project" value="UniProtKB-KW"/>
</dbReference>
<dbReference type="Pfam" id="PF02362">
    <property type="entry name" value="B3"/>
    <property type="match status" value="1"/>
</dbReference>
<evidence type="ECO:0000259" key="8">
    <source>
        <dbReference type="PROSITE" id="PS50863"/>
    </source>
</evidence>
<keyword evidence="4" id="KW-0804">Transcription</keyword>
<evidence type="ECO:0000313" key="9">
    <source>
        <dbReference type="Proteomes" id="UP000515151"/>
    </source>
</evidence>
<evidence type="ECO:0000256" key="3">
    <source>
        <dbReference type="ARBA" id="ARBA00023125"/>
    </source>
</evidence>
<keyword evidence="7" id="KW-0472">Membrane</keyword>
<feature type="domain" description="TF-B3" evidence="8">
    <location>
        <begin position="132"/>
        <end position="224"/>
    </location>
</feature>
<reference evidence="9" key="1">
    <citation type="journal article" date="2020" name="Plant Biotechnol. J.">
        <title>The pomegranate (Punica granatum L.) draft genome dissects genetic divergence between soft- and hard-seeded cultivars.</title>
        <authorList>
            <person name="Luo X."/>
            <person name="Li H."/>
            <person name="Wu Z."/>
            <person name="Yao W."/>
            <person name="Zhao P."/>
            <person name="Cao D."/>
            <person name="Yu H."/>
            <person name="Li K."/>
            <person name="Poudel K."/>
            <person name="Zhao D."/>
            <person name="Zhang F."/>
            <person name="Xia X."/>
            <person name="Chen L."/>
            <person name="Wang Q."/>
            <person name="Jing D."/>
            <person name="Cao S."/>
        </authorList>
    </citation>
    <scope>NUCLEOTIDE SEQUENCE [LARGE SCALE GENOMIC DNA]</scope>
    <source>
        <strain evidence="9">cv. Tunisia</strain>
    </source>
</reference>
<dbReference type="RefSeq" id="XP_031383210.1">
    <property type="nucleotide sequence ID" value="XM_031527350.1"/>
</dbReference>
<keyword evidence="7" id="KW-0812">Transmembrane</keyword>
<evidence type="ECO:0000256" key="4">
    <source>
        <dbReference type="ARBA" id="ARBA00023163"/>
    </source>
</evidence>
<evidence type="ECO:0000256" key="7">
    <source>
        <dbReference type="SAM" id="Phobius"/>
    </source>
</evidence>
<feature type="region of interest" description="Disordered" evidence="6">
    <location>
        <begin position="1"/>
        <end position="76"/>
    </location>
</feature>
<dbReference type="GeneID" id="116197267"/>
<dbReference type="PANTHER" id="PTHR31391:SF99">
    <property type="entry name" value="B3 DOMAIN-CONTAINING PROTEIN OS06G0194400"/>
    <property type="match status" value="1"/>
</dbReference>
<dbReference type="CDD" id="cd10017">
    <property type="entry name" value="B3_DNA"/>
    <property type="match status" value="1"/>
</dbReference>
<comment type="subcellular location">
    <subcellularLocation>
        <location evidence="1">Nucleus</location>
    </subcellularLocation>
</comment>
<keyword evidence="9" id="KW-1185">Reference proteome</keyword>